<keyword evidence="1" id="KW-1133">Transmembrane helix</keyword>
<sequence length="154" mass="17100">MAPGTVLVWSCLEFLPGILFRVLGNGVQRNCLSLVAFGGGRGLLHGVGSWGNEVGLFGSGWKRWVLHGCGVMAVPFLRYLVLLFSYFLKQFVYMIIKRNESHSERVCFVVLSGVVFGVFVAGCWSLVRFLTDIRSGMAKRQLSRPNQGKALTFH</sequence>
<comment type="caution">
    <text evidence="2">The sequence shown here is derived from an EMBL/GenBank/DDBJ whole genome shotgun (WGS) entry which is preliminary data.</text>
</comment>
<dbReference type="AlphaFoldDB" id="A0A923EMI5"/>
<feature type="transmembrane region" description="Helical" evidence="1">
    <location>
        <begin position="108"/>
        <end position="127"/>
    </location>
</feature>
<protein>
    <submittedName>
        <fullName evidence="2">Uncharacterized protein</fullName>
    </submittedName>
</protein>
<keyword evidence="1" id="KW-0812">Transmembrane</keyword>
<keyword evidence="1" id="KW-0472">Membrane</keyword>
<feature type="transmembrane region" description="Helical" evidence="1">
    <location>
        <begin position="64"/>
        <end position="88"/>
    </location>
</feature>
<evidence type="ECO:0000313" key="3">
    <source>
        <dbReference type="Proteomes" id="UP000629923"/>
    </source>
</evidence>
<accession>A0A923EMI5</accession>
<dbReference type="EMBL" id="JACLQZ010000002">
    <property type="protein sequence ID" value="MBC2873377.1"/>
    <property type="molecule type" value="Genomic_DNA"/>
</dbReference>
<gene>
    <name evidence="2" type="ORF">H7U18_26760</name>
</gene>
<evidence type="ECO:0000313" key="2">
    <source>
        <dbReference type="EMBL" id="MBC2873377.1"/>
    </source>
</evidence>
<organism evidence="2 3">
    <name type="scientific">Klebsiella pneumoniae</name>
    <dbReference type="NCBI Taxonomy" id="573"/>
    <lineage>
        <taxon>Bacteria</taxon>
        <taxon>Pseudomonadati</taxon>
        <taxon>Pseudomonadota</taxon>
        <taxon>Gammaproteobacteria</taxon>
        <taxon>Enterobacterales</taxon>
        <taxon>Enterobacteriaceae</taxon>
        <taxon>Klebsiella/Raoultella group</taxon>
        <taxon>Klebsiella</taxon>
        <taxon>Klebsiella pneumoniae complex</taxon>
    </lineage>
</organism>
<proteinExistence type="predicted"/>
<reference evidence="2" key="1">
    <citation type="submission" date="2020-08" db="EMBL/GenBank/DDBJ databases">
        <title>Tigecycline and colistin resistance in Klebsiella pneumoniae.</title>
        <authorList>
            <person name="Ramesh N."/>
            <person name="Shanthini T."/>
            <person name="Prasanth M."/>
            <person name="Senthilkumar N."/>
            <person name="Meesala Krishna M."/>
            <person name="Guruswami G."/>
        </authorList>
    </citation>
    <scope>NUCLEOTIDE SEQUENCE</scope>
    <source>
        <strain evidence="2">SHM 84C</strain>
    </source>
</reference>
<evidence type="ECO:0000256" key="1">
    <source>
        <dbReference type="SAM" id="Phobius"/>
    </source>
</evidence>
<name>A0A923EMI5_KLEPN</name>
<dbReference type="Proteomes" id="UP000629923">
    <property type="component" value="Unassembled WGS sequence"/>
</dbReference>